<reference evidence="1 2" key="1">
    <citation type="journal article" date="2019" name="Commun. Biol.">
        <title>The bagworm genome reveals a unique fibroin gene that provides high tensile strength.</title>
        <authorList>
            <person name="Kono N."/>
            <person name="Nakamura H."/>
            <person name="Ohtoshi R."/>
            <person name="Tomita M."/>
            <person name="Numata K."/>
            <person name="Arakawa K."/>
        </authorList>
    </citation>
    <scope>NUCLEOTIDE SEQUENCE [LARGE SCALE GENOMIC DNA]</scope>
</reference>
<dbReference type="AlphaFoldDB" id="A0A4C2A8T7"/>
<name>A0A4C2A8T7_EUMVA</name>
<organism evidence="1 2">
    <name type="scientific">Eumeta variegata</name>
    <name type="common">Bagworm moth</name>
    <name type="synonym">Eumeta japonica</name>
    <dbReference type="NCBI Taxonomy" id="151549"/>
    <lineage>
        <taxon>Eukaryota</taxon>
        <taxon>Metazoa</taxon>
        <taxon>Ecdysozoa</taxon>
        <taxon>Arthropoda</taxon>
        <taxon>Hexapoda</taxon>
        <taxon>Insecta</taxon>
        <taxon>Pterygota</taxon>
        <taxon>Neoptera</taxon>
        <taxon>Endopterygota</taxon>
        <taxon>Lepidoptera</taxon>
        <taxon>Glossata</taxon>
        <taxon>Ditrysia</taxon>
        <taxon>Tineoidea</taxon>
        <taxon>Psychidae</taxon>
        <taxon>Oiketicinae</taxon>
        <taxon>Eumeta</taxon>
    </lineage>
</organism>
<evidence type="ECO:0000313" key="1">
    <source>
        <dbReference type="EMBL" id="GBP97106.1"/>
    </source>
</evidence>
<sequence length="84" mass="9144">MWRSVVSAYSSEGASAMFLKCAAMVTSPSGMYPLLHSPLFTMRLVASSAHDKLAARICIAYIVKSVLLSFNLNNKELSSEKNTV</sequence>
<gene>
    <name evidence="1" type="ORF">EVAR_41178_1</name>
</gene>
<dbReference type="EMBL" id="BGZK01002870">
    <property type="protein sequence ID" value="GBP97106.1"/>
    <property type="molecule type" value="Genomic_DNA"/>
</dbReference>
<dbReference type="Proteomes" id="UP000299102">
    <property type="component" value="Unassembled WGS sequence"/>
</dbReference>
<accession>A0A4C2A8T7</accession>
<proteinExistence type="predicted"/>
<protein>
    <submittedName>
        <fullName evidence="1">Uncharacterized protein</fullName>
    </submittedName>
</protein>
<evidence type="ECO:0000313" key="2">
    <source>
        <dbReference type="Proteomes" id="UP000299102"/>
    </source>
</evidence>
<comment type="caution">
    <text evidence="1">The sequence shown here is derived from an EMBL/GenBank/DDBJ whole genome shotgun (WGS) entry which is preliminary data.</text>
</comment>
<keyword evidence="2" id="KW-1185">Reference proteome</keyword>